<dbReference type="RefSeq" id="WP_085088653.1">
    <property type="nucleotide sequence ID" value="NZ_JACKSU010000118.1"/>
</dbReference>
<dbReference type="Proteomes" id="UP000193928">
    <property type="component" value="Unassembled WGS sequence"/>
</dbReference>
<name>A0A1X1VIR4_MYCGO</name>
<protein>
    <recommendedName>
        <fullName evidence="3">Mobile element protein</fullName>
    </recommendedName>
</protein>
<comment type="caution">
    <text evidence="1">The sequence shown here is derived from an EMBL/GenBank/DDBJ whole genome shotgun (WGS) entry which is preliminary data.</text>
</comment>
<sequence>MSSDAVDVNEMGLEPADLAYLAGAPFSQGEINAAVVTVQNAAKWHIAPEITSTVVLDVACMEPVLRLPTRYLVEVIEVRDLDTDTVIAANRYRVSRAFGQIRYRCGYWPAGYGRVQVEFDHGYETVPADLLPLIAEAALLQRRDQTAKTQTAGPYSTAFDIALSGGSVNPMSTAAVLERYWLWQPGVA</sequence>
<keyword evidence="2" id="KW-1185">Reference proteome</keyword>
<gene>
    <name evidence="1" type="ORF">AWC08_06890</name>
</gene>
<accession>A0A1X1VIR4</accession>
<organism evidence="1 2">
    <name type="scientific">Mycobacterium gordonae</name>
    <dbReference type="NCBI Taxonomy" id="1778"/>
    <lineage>
        <taxon>Bacteria</taxon>
        <taxon>Bacillati</taxon>
        <taxon>Actinomycetota</taxon>
        <taxon>Actinomycetes</taxon>
        <taxon>Mycobacteriales</taxon>
        <taxon>Mycobacteriaceae</taxon>
        <taxon>Mycobacterium</taxon>
    </lineage>
</organism>
<dbReference type="AlphaFoldDB" id="A0A1X1VIR4"/>
<proteinExistence type="predicted"/>
<evidence type="ECO:0008006" key="3">
    <source>
        <dbReference type="Google" id="ProtNLM"/>
    </source>
</evidence>
<evidence type="ECO:0000313" key="2">
    <source>
        <dbReference type="Proteomes" id="UP000193928"/>
    </source>
</evidence>
<dbReference type="EMBL" id="LQOY01000237">
    <property type="protein sequence ID" value="ORV68913.1"/>
    <property type="molecule type" value="Genomic_DNA"/>
</dbReference>
<reference evidence="1 2" key="1">
    <citation type="submission" date="2016-01" db="EMBL/GenBank/DDBJ databases">
        <title>The new phylogeny of the genus Mycobacterium.</title>
        <authorList>
            <person name="Tarcisio F."/>
            <person name="Conor M."/>
            <person name="Antonella G."/>
            <person name="Elisabetta G."/>
            <person name="Giulia F.S."/>
            <person name="Sara T."/>
            <person name="Anna F."/>
            <person name="Clotilde B."/>
            <person name="Roberto B."/>
            <person name="Veronica D.S."/>
            <person name="Fabio R."/>
            <person name="Monica P."/>
            <person name="Olivier J."/>
            <person name="Enrico T."/>
            <person name="Nicola S."/>
        </authorList>
    </citation>
    <scope>NUCLEOTIDE SEQUENCE [LARGE SCALE GENOMIC DNA]</scope>
    <source>
        <strain evidence="1 2">DSM 44160</strain>
    </source>
</reference>
<evidence type="ECO:0000313" key="1">
    <source>
        <dbReference type="EMBL" id="ORV68913.1"/>
    </source>
</evidence>